<sequence length="179" mass="20029">MASVLCKSAVRVASRSFTNRSRSFVQSSTTPFAFSSSSSSSTRIPRASRVLSVVISVDSLMPLHSAIANARLTSNIAFDSTCWSSLSRGLLDPSKMKEKMKERIKSFLFSLTLGWEKIVKHLNSGQLYCDSLKLQTCIIEFPLCLRIDDQLAHSYTFPQILLNGFGRINNKMHAYLRIL</sequence>
<protein>
    <submittedName>
        <fullName evidence="1">Uncharacterized protein</fullName>
    </submittedName>
</protein>
<dbReference type="EMBL" id="QJKJ01000370">
    <property type="protein sequence ID" value="RDY12980.1"/>
    <property type="molecule type" value="Genomic_DNA"/>
</dbReference>
<organism evidence="1 2">
    <name type="scientific">Mucuna pruriens</name>
    <name type="common">Velvet bean</name>
    <name type="synonym">Dolichos pruriens</name>
    <dbReference type="NCBI Taxonomy" id="157652"/>
    <lineage>
        <taxon>Eukaryota</taxon>
        <taxon>Viridiplantae</taxon>
        <taxon>Streptophyta</taxon>
        <taxon>Embryophyta</taxon>
        <taxon>Tracheophyta</taxon>
        <taxon>Spermatophyta</taxon>
        <taxon>Magnoliopsida</taxon>
        <taxon>eudicotyledons</taxon>
        <taxon>Gunneridae</taxon>
        <taxon>Pentapetalae</taxon>
        <taxon>rosids</taxon>
        <taxon>fabids</taxon>
        <taxon>Fabales</taxon>
        <taxon>Fabaceae</taxon>
        <taxon>Papilionoideae</taxon>
        <taxon>50 kb inversion clade</taxon>
        <taxon>NPAAA clade</taxon>
        <taxon>indigoferoid/millettioid clade</taxon>
        <taxon>Phaseoleae</taxon>
        <taxon>Mucuna</taxon>
    </lineage>
</organism>
<accession>A0A371IDB1</accession>
<dbReference type="AlphaFoldDB" id="A0A371IDB1"/>
<dbReference type="PANTHER" id="PTHR33156:SF37">
    <property type="entry name" value="PROTEIN NUCLEAR FUSION DEFECTIVE 6, CHLOROPLASTIC_MITOCHONDRIAL"/>
    <property type="match status" value="1"/>
</dbReference>
<dbReference type="Proteomes" id="UP000257109">
    <property type="component" value="Unassembled WGS sequence"/>
</dbReference>
<keyword evidence="2" id="KW-1185">Reference proteome</keyword>
<evidence type="ECO:0000313" key="1">
    <source>
        <dbReference type="EMBL" id="RDY12980.1"/>
    </source>
</evidence>
<dbReference type="OrthoDB" id="669248at2759"/>
<evidence type="ECO:0000313" key="2">
    <source>
        <dbReference type="Proteomes" id="UP000257109"/>
    </source>
</evidence>
<comment type="caution">
    <text evidence="1">The sequence shown here is derived from an EMBL/GenBank/DDBJ whole genome shotgun (WGS) entry which is preliminary data.</text>
</comment>
<gene>
    <name evidence="1" type="ORF">CR513_02159</name>
</gene>
<dbReference type="PANTHER" id="PTHR33156">
    <property type="entry name" value="OS02G0230000 PROTEIN"/>
    <property type="match status" value="1"/>
</dbReference>
<reference evidence="1" key="1">
    <citation type="submission" date="2018-05" db="EMBL/GenBank/DDBJ databases">
        <title>Draft genome of Mucuna pruriens seed.</title>
        <authorList>
            <person name="Nnadi N.E."/>
            <person name="Vos R."/>
            <person name="Hasami M.H."/>
            <person name="Devisetty U.K."/>
            <person name="Aguiy J.C."/>
        </authorList>
    </citation>
    <scope>NUCLEOTIDE SEQUENCE [LARGE SCALE GENOMIC DNA]</scope>
    <source>
        <strain evidence="1">JCA_2017</strain>
    </source>
</reference>
<dbReference type="InterPro" id="IPR043459">
    <property type="entry name" value="NFD6/NOXY2-like"/>
</dbReference>
<name>A0A371IDB1_MUCPR</name>
<proteinExistence type="predicted"/>